<sequence length="296" mass="29884">MNGTPDGGSAPVPDGTAGDAGKARKPLPQPVLATLLVAGSFGGIAAVMAGVLVALSPSEPQETGPIPGQVHVRDAGSVALLPPTVGPGGPGVPLTAADPTAPPPLPAIKPIAPLTFTSAASSSSTPLSSSSSSATKTTTTKKAAGRPLKISIPAIGVKATVGSVGVDKAGVIQTPPLSKPNLTGWYRLGPAPGDQGPAVILGHVNTRKGAAVFSRLRELKRGNKIAVMRADGKMAVFTVDGIEQVSKSTFPTKRVYGNTITSSLRLITCGGVYNAKQHHYTDNIIVYATLTQTKGK</sequence>
<dbReference type="Gene3D" id="2.40.260.10">
    <property type="entry name" value="Sortase"/>
    <property type="match status" value="1"/>
</dbReference>
<dbReference type="SUPFAM" id="SSF63817">
    <property type="entry name" value="Sortase"/>
    <property type="match status" value="1"/>
</dbReference>
<dbReference type="EMBL" id="JBDJAW010000016">
    <property type="protein sequence ID" value="MEN3537551.1"/>
    <property type="molecule type" value="Genomic_DNA"/>
</dbReference>
<comment type="caution">
    <text evidence="4">The sequence shown here is derived from an EMBL/GenBank/DDBJ whole genome shotgun (WGS) entry which is preliminary data.</text>
</comment>
<protein>
    <submittedName>
        <fullName evidence="4">Class F sortase</fullName>
    </submittedName>
</protein>
<dbReference type="Pfam" id="PF04203">
    <property type="entry name" value="Sortase"/>
    <property type="match status" value="1"/>
</dbReference>
<dbReference type="CDD" id="cd05829">
    <property type="entry name" value="Sortase_F"/>
    <property type="match status" value="1"/>
</dbReference>
<keyword evidence="3" id="KW-0812">Transmembrane</keyword>
<keyword evidence="5" id="KW-1185">Reference proteome</keyword>
<dbReference type="Proteomes" id="UP001447516">
    <property type="component" value="Unassembled WGS sequence"/>
</dbReference>
<keyword evidence="3" id="KW-1133">Transmembrane helix</keyword>
<proteinExistence type="predicted"/>
<feature type="transmembrane region" description="Helical" evidence="3">
    <location>
        <begin position="31"/>
        <end position="55"/>
    </location>
</feature>
<dbReference type="InterPro" id="IPR005754">
    <property type="entry name" value="Sortase"/>
</dbReference>
<organism evidence="4 5">
    <name type="scientific">Microbispora maris</name>
    <dbReference type="NCBI Taxonomy" id="3144104"/>
    <lineage>
        <taxon>Bacteria</taxon>
        <taxon>Bacillati</taxon>
        <taxon>Actinomycetota</taxon>
        <taxon>Actinomycetes</taxon>
        <taxon>Streptosporangiales</taxon>
        <taxon>Streptosporangiaceae</taxon>
        <taxon>Microbispora</taxon>
    </lineage>
</organism>
<accession>A0ABV0ATC9</accession>
<dbReference type="InterPro" id="IPR042001">
    <property type="entry name" value="Sortase_F"/>
</dbReference>
<evidence type="ECO:0000256" key="2">
    <source>
        <dbReference type="SAM" id="MobiDB-lite"/>
    </source>
</evidence>
<feature type="region of interest" description="Disordered" evidence="2">
    <location>
        <begin position="119"/>
        <end position="144"/>
    </location>
</feature>
<name>A0ABV0ATC9_9ACTN</name>
<gene>
    <name evidence="4" type="ORF">AAH991_20735</name>
</gene>
<keyword evidence="3" id="KW-0472">Membrane</keyword>
<reference evidence="4 5" key="1">
    <citation type="submission" date="2024-05" db="EMBL/GenBank/DDBJ databases">
        <title>Microbispora sp.ZYX-F-249.</title>
        <authorList>
            <person name="Xie H."/>
        </authorList>
    </citation>
    <scope>NUCLEOTIDE SEQUENCE [LARGE SCALE GENOMIC DNA]</scope>
    <source>
        <strain evidence="4 5">ZYX-F-249</strain>
    </source>
</reference>
<evidence type="ECO:0000256" key="3">
    <source>
        <dbReference type="SAM" id="Phobius"/>
    </source>
</evidence>
<dbReference type="RefSeq" id="WP_346227510.1">
    <property type="nucleotide sequence ID" value="NZ_JBDJAW010000016.1"/>
</dbReference>
<dbReference type="InterPro" id="IPR023365">
    <property type="entry name" value="Sortase_dom-sf"/>
</dbReference>
<evidence type="ECO:0000313" key="5">
    <source>
        <dbReference type="Proteomes" id="UP001447516"/>
    </source>
</evidence>
<feature type="region of interest" description="Disordered" evidence="2">
    <location>
        <begin position="1"/>
        <end position="23"/>
    </location>
</feature>
<dbReference type="NCBIfam" id="NF033748">
    <property type="entry name" value="class_F_sortase"/>
    <property type="match status" value="1"/>
</dbReference>
<evidence type="ECO:0000313" key="4">
    <source>
        <dbReference type="EMBL" id="MEN3537551.1"/>
    </source>
</evidence>
<evidence type="ECO:0000256" key="1">
    <source>
        <dbReference type="ARBA" id="ARBA00022801"/>
    </source>
</evidence>
<feature type="compositionally biased region" description="Low complexity" evidence="2">
    <location>
        <begin position="119"/>
        <end position="142"/>
    </location>
</feature>
<keyword evidence="1" id="KW-0378">Hydrolase</keyword>